<feature type="transmembrane region" description="Helical" evidence="6">
    <location>
        <begin position="495"/>
        <end position="513"/>
    </location>
</feature>
<comment type="subcellular location">
    <subcellularLocation>
        <location evidence="1">Membrane</location>
        <topology evidence="1">Multi-pass membrane protein</topology>
    </subcellularLocation>
</comment>
<dbReference type="EMBL" id="KI912113">
    <property type="protein sequence ID" value="ETS80657.1"/>
    <property type="molecule type" value="Genomic_DNA"/>
</dbReference>
<dbReference type="GeneID" id="19273199"/>
<dbReference type="PANTHER" id="PTHR45649:SF14">
    <property type="entry name" value="GABA PERMEASE"/>
    <property type="match status" value="1"/>
</dbReference>
<feature type="transmembrane region" description="Helical" evidence="6">
    <location>
        <begin position="415"/>
        <end position="441"/>
    </location>
</feature>
<keyword evidence="8" id="KW-1185">Reference proteome</keyword>
<evidence type="ECO:0000313" key="7">
    <source>
        <dbReference type="EMBL" id="ETS80657.1"/>
    </source>
</evidence>
<dbReference type="eggNOG" id="KOG1289">
    <property type="taxonomic scope" value="Eukaryota"/>
</dbReference>
<feature type="transmembrane region" description="Helical" evidence="6">
    <location>
        <begin position="290"/>
        <end position="311"/>
    </location>
</feature>
<feature type="transmembrane region" description="Helical" evidence="6">
    <location>
        <begin position="57"/>
        <end position="80"/>
    </location>
</feature>
<feature type="transmembrane region" description="Helical" evidence="6">
    <location>
        <begin position="342"/>
        <end position="368"/>
    </location>
</feature>
<evidence type="ECO:0000256" key="4">
    <source>
        <dbReference type="ARBA" id="ARBA00022989"/>
    </source>
</evidence>
<dbReference type="Proteomes" id="UP000030651">
    <property type="component" value="Unassembled WGS sequence"/>
</dbReference>
<evidence type="ECO:0000256" key="6">
    <source>
        <dbReference type="SAM" id="Phobius"/>
    </source>
</evidence>
<feature type="transmembrane region" description="Helical" evidence="6">
    <location>
        <begin position="179"/>
        <end position="198"/>
    </location>
</feature>
<dbReference type="GO" id="GO:0022857">
    <property type="term" value="F:transmembrane transporter activity"/>
    <property type="evidence" value="ECO:0007669"/>
    <property type="project" value="InterPro"/>
</dbReference>
<feature type="transmembrane region" description="Helical" evidence="6">
    <location>
        <begin position="461"/>
        <end position="483"/>
    </location>
</feature>
<evidence type="ECO:0000313" key="8">
    <source>
        <dbReference type="Proteomes" id="UP000030651"/>
    </source>
</evidence>
<evidence type="ECO:0000256" key="3">
    <source>
        <dbReference type="ARBA" id="ARBA00022692"/>
    </source>
</evidence>
<keyword evidence="3 6" id="KW-0812">Transmembrane</keyword>
<reference evidence="8" key="1">
    <citation type="journal article" date="2015" name="BMC Genomics">
        <title>Genomic and transcriptomic analysis of the endophytic fungus Pestalotiopsis fici reveals its lifestyle and high potential for synthesis of natural products.</title>
        <authorList>
            <person name="Wang X."/>
            <person name="Zhang X."/>
            <person name="Liu L."/>
            <person name="Xiang M."/>
            <person name="Wang W."/>
            <person name="Sun X."/>
            <person name="Che Y."/>
            <person name="Guo L."/>
            <person name="Liu G."/>
            <person name="Guo L."/>
            <person name="Wang C."/>
            <person name="Yin W.B."/>
            <person name="Stadler M."/>
            <person name="Zhang X."/>
            <person name="Liu X."/>
        </authorList>
    </citation>
    <scope>NUCLEOTIDE SEQUENCE [LARGE SCALE GENOMIC DNA]</scope>
    <source>
        <strain evidence="8">W106-1 / CGMCC3.15140</strain>
    </source>
</reference>
<evidence type="ECO:0000256" key="5">
    <source>
        <dbReference type="ARBA" id="ARBA00023136"/>
    </source>
</evidence>
<dbReference type="KEGG" id="pfy:PFICI_08186"/>
<proteinExistence type="predicted"/>
<keyword evidence="2" id="KW-0813">Transport</keyword>
<evidence type="ECO:0008006" key="9">
    <source>
        <dbReference type="Google" id="ProtNLM"/>
    </source>
</evidence>
<feature type="transmembrane region" description="Helical" evidence="6">
    <location>
        <begin position="92"/>
        <end position="117"/>
    </location>
</feature>
<dbReference type="Gene3D" id="1.20.1740.10">
    <property type="entry name" value="Amino acid/polyamine transporter I"/>
    <property type="match status" value="1"/>
</dbReference>
<evidence type="ECO:0000256" key="2">
    <source>
        <dbReference type="ARBA" id="ARBA00022448"/>
    </source>
</evidence>
<dbReference type="RefSeq" id="XP_007834958.1">
    <property type="nucleotide sequence ID" value="XM_007836767.1"/>
</dbReference>
<organism evidence="7 8">
    <name type="scientific">Pestalotiopsis fici (strain W106-1 / CGMCC3.15140)</name>
    <dbReference type="NCBI Taxonomy" id="1229662"/>
    <lineage>
        <taxon>Eukaryota</taxon>
        <taxon>Fungi</taxon>
        <taxon>Dikarya</taxon>
        <taxon>Ascomycota</taxon>
        <taxon>Pezizomycotina</taxon>
        <taxon>Sordariomycetes</taxon>
        <taxon>Xylariomycetidae</taxon>
        <taxon>Amphisphaeriales</taxon>
        <taxon>Sporocadaceae</taxon>
        <taxon>Pestalotiopsis</taxon>
    </lineage>
</organism>
<accession>W3X5H0</accession>
<feature type="transmembrane region" description="Helical" evidence="6">
    <location>
        <begin position="389"/>
        <end position="409"/>
    </location>
</feature>
<feature type="transmembrane region" description="Helical" evidence="6">
    <location>
        <begin position="138"/>
        <end position="159"/>
    </location>
</feature>
<dbReference type="Pfam" id="PF13520">
    <property type="entry name" value="AA_permease_2"/>
    <property type="match status" value="1"/>
</dbReference>
<keyword evidence="5 6" id="KW-0472">Membrane</keyword>
<dbReference type="InParanoid" id="W3X5H0"/>
<dbReference type="PANTHER" id="PTHR45649">
    <property type="entry name" value="AMINO-ACID PERMEASE BAT1"/>
    <property type="match status" value="1"/>
</dbReference>
<dbReference type="InterPro" id="IPR002293">
    <property type="entry name" value="AA/rel_permease1"/>
</dbReference>
<feature type="transmembrane region" description="Helical" evidence="6">
    <location>
        <begin position="210"/>
        <end position="231"/>
    </location>
</feature>
<feature type="transmembrane region" description="Helical" evidence="6">
    <location>
        <begin position="251"/>
        <end position="269"/>
    </location>
</feature>
<dbReference type="GO" id="GO:0016020">
    <property type="term" value="C:membrane"/>
    <property type="evidence" value="ECO:0007669"/>
    <property type="project" value="UniProtKB-SubCell"/>
</dbReference>
<dbReference type="OMA" id="FWTLCAY"/>
<dbReference type="HOGENOM" id="CLU_004495_2_3_1"/>
<protein>
    <recommendedName>
        <fullName evidence="9">Choline transport protein</fullName>
    </recommendedName>
</protein>
<dbReference type="OrthoDB" id="3257095at2759"/>
<name>W3X5H0_PESFW</name>
<dbReference type="PIRSF" id="PIRSF006060">
    <property type="entry name" value="AA_transporter"/>
    <property type="match status" value="1"/>
</dbReference>
<sequence>MANNDVSVVSAAINHHPHETKPALLDEVIAKHDEASVDADDFTLMLMGKKPEMKRVYNFWTLCAYQIMMCATWSCTVVLYGTIFDIGGPVGLLYGTVVVAIGQTLLMASLAEYCGIWPTAGGQQYYVQVLASPRWRPLLSYLVGWGLIVAEMSVSASCALNNADIISSFVSILYPDLEWKAWMTFVVYLPMIIVPLLMNINASMLPAYSSFGAVLTVVGFVAYAITFLAMAPKSDASFVFTTFLNNTGYKSSGWVFIMACYNSMYGLYGTDSMMHVVEEMRDAAKDAPRAMVWSMVFASVTAIASDLILLFCCGDYEAYAEALSPYVAWFIDVTGSIYGGGLWVVILFCLNNLLICVGIMSSCSRLGWRMAQDRAFPYSEWLAQLHPRFGIPLNMMLLVFAAEIVVGLISLGSDLAFYAIVSGSGVFFQLAYATPIIAVLIRGREILPPRPHFDLGRWGLIINYISVFWAVLMVFMYLFPLYIPVDEDNLGNMNWAIIIVGAEVIFSVGYWFYAARYKYMKDTISPVDGSVAVIDGETPSIEPTEIIVSPKSD</sequence>
<dbReference type="AlphaFoldDB" id="W3X5H0"/>
<keyword evidence="4 6" id="KW-1133">Transmembrane helix</keyword>
<evidence type="ECO:0000256" key="1">
    <source>
        <dbReference type="ARBA" id="ARBA00004141"/>
    </source>
</evidence>
<gene>
    <name evidence="7" type="ORF">PFICI_08186</name>
</gene>